<sequence>MLERAYAPHEQLVGPGRAHSQLWKLLVGLLSIGLFVFALNTLLLGAMAGTGSDAWAQSVLTGGSPAAMYILLGSFGFVTLAVALAAKQLQRRSLSSIIGPTQQTLVQFWSVLRILLILWIVVLILPPYDMGAPLESNLSLATWLVLLPLSVLAVLVQVSAEEILFRGYIQQSLAARFRSPLIWMVLPSALFALGHYVPSEAGENAVLIAVWSGVFGLLMADLTARSGTLGPAIALHLFNNMIALLFISLPDSLNGLSLYLVPYEMSDTDHLRSWLMADFAMMLVAWLAARLALRR</sequence>
<feature type="transmembrane region" description="Helical" evidence="1">
    <location>
        <begin position="204"/>
        <end position="220"/>
    </location>
</feature>
<feature type="transmembrane region" description="Helical" evidence="1">
    <location>
        <begin position="140"/>
        <end position="160"/>
    </location>
</feature>
<dbReference type="Pfam" id="PF02517">
    <property type="entry name" value="Rce1-like"/>
    <property type="match status" value="1"/>
</dbReference>
<organism evidence="3 4">
    <name type="scientific">Falsiruegeria litorea R37</name>
    <dbReference type="NCBI Taxonomy" id="1200284"/>
    <lineage>
        <taxon>Bacteria</taxon>
        <taxon>Pseudomonadati</taxon>
        <taxon>Pseudomonadota</taxon>
        <taxon>Alphaproteobacteria</taxon>
        <taxon>Rhodobacterales</taxon>
        <taxon>Roseobacteraceae</taxon>
        <taxon>Falsiruegeria</taxon>
    </lineage>
</organism>
<feature type="domain" description="CAAX prenyl protease 2/Lysostaphin resistance protein A-like" evidence="2">
    <location>
        <begin position="146"/>
        <end position="242"/>
    </location>
</feature>
<keyword evidence="4" id="KW-1185">Reference proteome</keyword>
<evidence type="ECO:0000313" key="3">
    <source>
        <dbReference type="EMBL" id="SLN62932.1"/>
    </source>
</evidence>
<dbReference type="GO" id="GO:0080120">
    <property type="term" value="P:CAAX-box protein maturation"/>
    <property type="evidence" value="ECO:0007669"/>
    <property type="project" value="UniProtKB-ARBA"/>
</dbReference>
<dbReference type="Proteomes" id="UP000193077">
    <property type="component" value="Unassembled WGS sequence"/>
</dbReference>
<feature type="transmembrane region" description="Helical" evidence="1">
    <location>
        <begin position="181"/>
        <end position="198"/>
    </location>
</feature>
<dbReference type="EMBL" id="FWFO01000003">
    <property type="protein sequence ID" value="SLN62932.1"/>
    <property type="molecule type" value="Genomic_DNA"/>
</dbReference>
<dbReference type="PANTHER" id="PTHR36435">
    <property type="entry name" value="SLR1288 PROTEIN"/>
    <property type="match status" value="1"/>
</dbReference>
<gene>
    <name evidence="3" type="ORF">TRL7639_03527</name>
</gene>
<proteinExistence type="predicted"/>
<dbReference type="InterPro" id="IPR003675">
    <property type="entry name" value="Rce1/LyrA-like_dom"/>
</dbReference>
<feature type="transmembrane region" description="Helical" evidence="1">
    <location>
        <begin position="273"/>
        <end position="293"/>
    </location>
</feature>
<protein>
    <submittedName>
        <fullName evidence="3">CAAX amino terminal protease self-immunity</fullName>
    </submittedName>
</protein>
<keyword evidence="1" id="KW-1133">Transmembrane helix</keyword>
<keyword evidence="1" id="KW-0812">Transmembrane</keyword>
<dbReference type="OrthoDB" id="7171777at2"/>
<accession>A0A1Y5TFK4</accession>
<feature type="transmembrane region" description="Helical" evidence="1">
    <location>
        <begin position="232"/>
        <end position="253"/>
    </location>
</feature>
<reference evidence="3 4" key="1">
    <citation type="submission" date="2017-03" db="EMBL/GenBank/DDBJ databases">
        <authorList>
            <person name="Afonso C.L."/>
            <person name="Miller P.J."/>
            <person name="Scott M.A."/>
            <person name="Spackman E."/>
            <person name="Goraichik I."/>
            <person name="Dimitrov K.M."/>
            <person name="Suarez D.L."/>
            <person name="Swayne D.E."/>
        </authorList>
    </citation>
    <scope>NUCLEOTIDE SEQUENCE [LARGE SCALE GENOMIC DNA]</scope>
    <source>
        <strain evidence="3 4">CECT 7639</strain>
    </source>
</reference>
<name>A0A1Y5TFK4_9RHOB</name>
<evidence type="ECO:0000313" key="4">
    <source>
        <dbReference type="Proteomes" id="UP000193077"/>
    </source>
</evidence>
<evidence type="ECO:0000259" key="2">
    <source>
        <dbReference type="Pfam" id="PF02517"/>
    </source>
</evidence>
<dbReference type="InterPro" id="IPR052710">
    <property type="entry name" value="CAAX_protease"/>
</dbReference>
<dbReference type="GO" id="GO:0004175">
    <property type="term" value="F:endopeptidase activity"/>
    <property type="evidence" value="ECO:0007669"/>
    <property type="project" value="UniProtKB-ARBA"/>
</dbReference>
<evidence type="ECO:0000256" key="1">
    <source>
        <dbReference type="SAM" id="Phobius"/>
    </source>
</evidence>
<feature type="transmembrane region" description="Helical" evidence="1">
    <location>
        <begin position="106"/>
        <end position="128"/>
    </location>
</feature>
<feature type="transmembrane region" description="Helical" evidence="1">
    <location>
        <begin position="25"/>
        <end position="46"/>
    </location>
</feature>
<dbReference type="AlphaFoldDB" id="A0A1Y5TFK4"/>
<feature type="transmembrane region" description="Helical" evidence="1">
    <location>
        <begin position="66"/>
        <end position="86"/>
    </location>
</feature>
<keyword evidence="3" id="KW-0645">Protease</keyword>
<keyword evidence="3" id="KW-0378">Hydrolase</keyword>
<dbReference type="GO" id="GO:0006508">
    <property type="term" value="P:proteolysis"/>
    <property type="evidence" value="ECO:0007669"/>
    <property type="project" value="UniProtKB-KW"/>
</dbReference>
<keyword evidence="1" id="KW-0472">Membrane</keyword>
<dbReference type="RefSeq" id="WP_085797165.1">
    <property type="nucleotide sequence ID" value="NZ_FWFO01000003.1"/>
</dbReference>
<dbReference type="PANTHER" id="PTHR36435:SF1">
    <property type="entry name" value="CAAX AMINO TERMINAL PROTEASE FAMILY PROTEIN"/>
    <property type="match status" value="1"/>
</dbReference>